<evidence type="ECO:0000313" key="4">
    <source>
        <dbReference type="Proteomes" id="UP001389717"/>
    </source>
</evidence>
<proteinExistence type="predicted"/>
<dbReference type="PANTHER" id="PTHR43434:SF1">
    <property type="entry name" value="PHOSPHOGLYCOLATE PHOSPHATASE"/>
    <property type="match status" value="1"/>
</dbReference>
<dbReference type="InterPro" id="IPR041492">
    <property type="entry name" value="HAD_2"/>
</dbReference>
<accession>A0ABU9K5N6</accession>
<dbReference type="SUPFAM" id="SSF56784">
    <property type="entry name" value="HAD-like"/>
    <property type="match status" value="1"/>
</dbReference>
<evidence type="ECO:0000256" key="1">
    <source>
        <dbReference type="ARBA" id="ARBA00022801"/>
    </source>
</evidence>
<protein>
    <submittedName>
        <fullName evidence="3">HAD hydrolase-like protein</fullName>
    </submittedName>
</protein>
<dbReference type="EMBL" id="JBBYAF010000005">
    <property type="protein sequence ID" value="MEL3971385.1"/>
    <property type="molecule type" value="Genomic_DNA"/>
</dbReference>
<dbReference type="Gene3D" id="3.40.50.1000">
    <property type="entry name" value="HAD superfamily/HAD-like"/>
    <property type="match status" value="1"/>
</dbReference>
<dbReference type="SFLD" id="SFLDG01129">
    <property type="entry name" value="C1.5:_HAD__Beta-PGM__Phosphata"/>
    <property type="match status" value="1"/>
</dbReference>
<organism evidence="3 4">
    <name type="scientific">Rossellomorea oryzaecorticis</name>
    <dbReference type="NCBI Taxonomy" id="1396505"/>
    <lineage>
        <taxon>Bacteria</taxon>
        <taxon>Bacillati</taxon>
        <taxon>Bacillota</taxon>
        <taxon>Bacilli</taxon>
        <taxon>Bacillales</taxon>
        <taxon>Bacillaceae</taxon>
        <taxon>Rossellomorea</taxon>
    </lineage>
</organism>
<dbReference type="InterPro" id="IPR050155">
    <property type="entry name" value="HAD-like_hydrolase_sf"/>
</dbReference>
<reference evidence="3 4" key="1">
    <citation type="submission" date="2024-04" db="EMBL/GenBank/DDBJ databases">
        <title>Bacillus oryzaecorticis sp. nov., a moderately halophilic bacterium isolated from rice husks.</title>
        <authorList>
            <person name="Zhu H.-S."/>
        </authorList>
    </citation>
    <scope>NUCLEOTIDE SEQUENCE [LARGE SCALE GENOMIC DNA]</scope>
    <source>
        <strain evidence="3 4">ZC255</strain>
    </source>
</reference>
<dbReference type="Pfam" id="PF13419">
    <property type="entry name" value="HAD_2"/>
    <property type="match status" value="1"/>
</dbReference>
<dbReference type="Gene3D" id="1.10.150.240">
    <property type="entry name" value="Putative phosphatase, domain 2"/>
    <property type="match status" value="1"/>
</dbReference>
<name>A0ABU9K5N6_9BACI</name>
<dbReference type="InterPro" id="IPR036412">
    <property type="entry name" value="HAD-like_sf"/>
</dbReference>
<dbReference type="SFLD" id="SFLDS00003">
    <property type="entry name" value="Haloacid_Dehalogenase"/>
    <property type="match status" value="1"/>
</dbReference>
<keyword evidence="1" id="KW-0378">Hydrolase</keyword>
<dbReference type="InterPro" id="IPR023214">
    <property type="entry name" value="HAD_sf"/>
</dbReference>
<evidence type="ECO:0000313" key="3">
    <source>
        <dbReference type="EMBL" id="MEL3971385.1"/>
    </source>
</evidence>
<dbReference type="Proteomes" id="UP001389717">
    <property type="component" value="Unassembled WGS sequence"/>
</dbReference>
<evidence type="ECO:0000256" key="2">
    <source>
        <dbReference type="ARBA" id="ARBA00022842"/>
    </source>
</evidence>
<keyword evidence="2" id="KW-0460">Magnesium</keyword>
<dbReference type="InterPro" id="IPR023198">
    <property type="entry name" value="PGP-like_dom2"/>
</dbReference>
<comment type="caution">
    <text evidence="3">The sequence shown here is derived from an EMBL/GenBank/DDBJ whole genome shotgun (WGS) entry which is preliminary data.</text>
</comment>
<dbReference type="PANTHER" id="PTHR43434">
    <property type="entry name" value="PHOSPHOGLYCOLATE PHOSPHATASE"/>
    <property type="match status" value="1"/>
</dbReference>
<dbReference type="RefSeq" id="WP_341980851.1">
    <property type="nucleotide sequence ID" value="NZ_JBBYAF010000005.1"/>
</dbReference>
<sequence length="228" mass="25974">MELDAMIFDMDGTLFQTNQILEMSLEDAFESLRSIGMWEGKTPIGKYREIMGVPLPKVWEVLLPDHSEDVRRNINDYFQKRLIENIQQGNGALYPHVIEVLTFLKQKQLKLFIASNGLSAYLHAIVHHFRLDRWVDETFSIDQIQSLHKSDLVEMILVKHSINKAAVIGDRLSDIKAAKDNGLISVGCRFDFSQEEELVKADAVVNDLGELKKLFPFRDGVNTADATI</sequence>
<gene>
    <name evidence="3" type="ORF">AAEO50_03755</name>
</gene>
<keyword evidence="4" id="KW-1185">Reference proteome</keyword>